<feature type="non-terminal residue" evidence="1">
    <location>
        <position position="1"/>
    </location>
</feature>
<reference evidence="1" key="1">
    <citation type="submission" date="2020-10" db="EMBL/GenBank/DDBJ databases">
        <authorList>
            <person name="Gilroy R."/>
        </authorList>
    </citation>
    <scope>NUCLEOTIDE SEQUENCE</scope>
    <source>
        <strain evidence="1">1748</strain>
    </source>
</reference>
<evidence type="ECO:0000313" key="1">
    <source>
        <dbReference type="EMBL" id="MBO8414329.1"/>
    </source>
</evidence>
<dbReference type="EMBL" id="JADING010000069">
    <property type="protein sequence ID" value="MBO8414329.1"/>
    <property type="molecule type" value="Genomic_DNA"/>
</dbReference>
<reference evidence="1" key="2">
    <citation type="journal article" date="2021" name="PeerJ">
        <title>Extensive microbial diversity within the chicken gut microbiome revealed by metagenomics and culture.</title>
        <authorList>
            <person name="Gilroy R."/>
            <person name="Ravi A."/>
            <person name="Getino M."/>
            <person name="Pursley I."/>
            <person name="Horton D.L."/>
            <person name="Alikhan N.F."/>
            <person name="Baker D."/>
            <person name="Gharbi K."/>
            <person name="Hall N."/>
            <person name="Watson M."/>
            <person name="Adriaenssens E.M."/>
            <person name="Foster-Nyarko E."/>
            <person name="Jarju S."/>
            <person name="Secka A."/>
            <person name="Antonio M."/>
            <person name="Oren A."/>
            <person name="Chaudhuri R.R."/>
            <person name="La Ragione R."/>
            <person name="Hildebrand F."/>
            <person name="Pallen M.J."/>
        </authorList>
    </citation>
    <scope>NUCLEOTIDE SEQUENCE</scope>
    <source>
        <strain evidence="1">1748</strain>
    </source>
</reference>
<protein>
    <submittedName>
        <fullName evidence="1">Uncharacterized protein</fullName>
    </submittedName>
</protein>
<organism evidence="1 2">
    <name type="scientific">Candidatus Scatoplasma merdavium</name>
    <dbReference type="NCBI Taxonomy" id="2840932"/>
    <lineage>
        <taxon>Bacteria</taxon>
        <taxon>Bacillati</taxon>
        <taxon>Bacillota</taxon>
        <taxon>Bacilli</taxon>
        <taxon>Bacillales</taxon>
        <taxon>Candidatus Scatoplasma</taxon>
    </lineage>
</organism>
<proteinExistence type="predicted"/>
<comment type="caution">
    <text evidence="1">The sequence shown here is derived from an EMBL/GenBank/DDBJ whole genome shotgun (WGS) entry which is preliminary data.</text>
</comment>
<gene>
    <name evidence="1" type="ORF">IAC78_02495</name>
</gene>
<dbReference type="Proteomes" id="UP000823629">
    <property type="component" value="Unassembled WGS sequence"/>
</dbReference>
<name>A0A9D9D996_9BACL</name>
<dbReference type="AlphaFoldDB" id="A0A9D9D996"/>
<accession>A0A9D9D996</accession>
<sequence>EELTFKIAKGNDLFFHVYLQAGSHVCLLGNPSDENKLLAAELALYLSDLDSGEVMVCPRKEVKKNPQKRGLVNVLNYSLIHVSKIRESSLKLFKENV</sequence>
<evidence type="ECO:0000313" key="2">
    <source>
        <dbReference type="Proteomes" id="UP000823629"/>
    </source>
</evidence>